<dbReference type="Pfam" id="PF03480">
    <property type="entry name" value="DctP"/>
    <property type="match status" value="1"/>
</dbReference>
<evidence type="ECO:0000256" key="2">
    <source>
        <dbReference type="SAM" id="SignalP"/>
    </source>
</evidence>
<proteinExistence type="predicted"/>
<reference evidence="3 4" key="1">
    <citation type="submission" date="2016-10" db="EMBL/GenBank/DDBJ databases">
        <authorList>
            <person name="de Groot N.N."/>
        </authorList>
    </citation>
    <scope>NUCLEOTIDE SEQUENCE [LARGE SCALE GENOMIC DNA]</scope>
    <source>
        <strain evidence="3 4">DSM 5885</strain>
    </source>
</reference>
<dbReference type="AlphaFoldDB" id="A0A1G8NI18"/>
<keyword evidence="1 2" id="KW-0732">Signal</keyword>
<dbReference type="OrthoDB" id="9794826at2"/>
<keyword evidence="4" id="KW-1185">Reference proteome</keyword>
<feature type="signal peptide" evidence="2">
    <location>
        <begin position="1"/>
        <end position="26"/>
    </location>
</feature>
<dbReference type="PANTHER" id="PTHR33376:SF2">
    <property type="entry name" value="DICARBOXYLATE-BINDING PERIPLASMIC PROTEIN"/>
    <property type="match status" value="1"/>
</dbReference>
<sequence length="339" mass="37637">MAQGFRKLSTVVVALLAAGFCSFASAQTTPERNMRVSIGIPEDHPSAQGAAKMIESLARQSGGKFKAKLYPNSQLGSETATIASVRGGTLEVTIVATAPVATIIKEFLVYDLPFLFQNEKEADTILDGKFGQKLLDLTTAKNMIGLCYWENGFRQLTNSKRPVANMEDMSGLKIRVMQNPVYIDAFKTMGANAIPMPMPELYTALEAKAVDAQENPITNIYSNKMFEVQKYISLTNHAYSPHIILVSKAFWDKLEPKEQQMMRTACYEGRDYERKMNRDLAAGQLTDMQKTKGMTVTTVTPAEMAKMRERIKPVIDRFIPEIGAETVAEANAEIAKIRK</sequence>
<dbReference type="NCBIfam" id="TIGR00787">
    <property type="entry name" value="dctP"/>
    <property type="match status" value="1"/>
</dbReference>
<dbReference type="InterPro" id="IPR004682">
    <property type="entry name" value="TRAP_DctP"/>
</dbReference>
<feature type="chain" id="PRO_5011701416" evidence="2">
    <location>
        <begin position="27"/>
        <end position="339"/>
    </location>
</feature>
<dbReference type="Proteomes" id="UP000198607">
    <property type="component" value="Unassembled WGS sequence"/>
</dbReference>
<dbReference type="PIRSF" id="PIRSF006470">
    <property type="entry name" value="DctB"/>
    <property type="match status" value="1"/>
</dbReference>
<gene>
    <name evidence="3" type="ORF">SAMN05660652_04059</name>
</gene>
<dbReference type="GO" id="GO:0055085">
    <property type="term" value="P:transmembrane transport"/>
    <property type="evidence" value="ECO:0007669"/>
    <property type="project" value="InterPro"/>
</dbReference>
<dbReference type="RefSeq" id="WP_091940613.1">
    <property type="nucleotide sequence ID" value="NZ_FNCY01000030.1"/>
</dbReference>
<dbReference type="PANTHER" id="PTHR33376">
    <property type="match status" value="1"/>
</dbReference>
<organism evidence="3 4">
    <name type="scientific">Propionivibrio dicarboxylicus</name>
    <dbReference type="NCBI Taxonomy" id="83767"/>
    <lineage>
        <taxon>Bacteria</taxon>
        <taxon>Pseudomonadati</taxon>
        <taxon>Pseudomonadota</taxon>
        <taxon>Betaproteobacteria</taxon>
        <taxon>Rhodocyclales</taxon>
        <taxon>Rhodocyclaceae</taxon>
        <taxon>Propionivibrio</taxon>
    </lineage>
</organism>
<dbReference type="GO" id="GO:0030246">
    <property type="term" value="F:carbohydrate binding"/>
    <property type="evidence" value="ECO:0007669"/>
    <property type="project" value="TreeGrafter"/>
</dbReference>
<name>A0A1G8NI18_9RHOO</name>
<dbReference type="InterPro" id="IPR038404">
    <property type="entry name" value="TRAP_DctP_sf"/>
</dbReference>
<dbReference type="STRING" id="83767.SAMN05660652_04059"/>
<dbReference type="GO" id="GO:0030288">
    <property type="term" value="C:outer membrane-bounded periplasmic space"/>
    <property type="evidence" value="ECO:0007669"/>
    <property type="project" value="InterPro"/>
</dbReference>
<evidence type="ECO:0000313" key="4">
    <source>
        <dbReference type="Proteomes" id="UP000198607"/>
    </source>
</evidence>
<evidence type="ECO:0000313" key="3">
    <source>
        <dbReference type="EMBL" id="SDI79808.1"/>
    </source>
</evidence>
<protein>
    <submittedName>
        <fullName evidence="3">Tripartite ATP-independent transporter solute receptor, DctP family</fullName>
    </submittedName>
</protein>
<keyword evidence="3" id="KW-0675">Receptor</keyword>
<dbReference type="Gene3D" id="3.40.190.170">
    <property type="entry name" value="Bacterial extracellular solute-binding protein, family 7"/>
    <property type="match status" value="1"/>
</dbReference>
<accession>A0A1G8NI18</accession>
<evidence type="ECO:0000256" key="1">
    <source>
        <dbReference type="ARBA" id="ARBA00022729"/>
    </source>
</evidence>
<dbReference type="CDD" id="cd13679">
    <property type="entry name" value="PBP2_TRAP_YiaO_like"/>
    <property type="match status" value="1"/>
</dbReference>
<dbReference type="NCBIfam" id="NF037995">
    <property type="entry name" value="TRAP_S1"/>
    <property type="match status" value="1"/>
</dbReference>
<dbReference type="InterPro" id="IPR018389">
    <property type="entry name" value="DctP_fam"/>
</dbReference>
<dbReference type="EMBL" id="FNCY01000030">
    <property type="protein sequence ID" value="SDI79808.1"/>
    <property type="molecule type" value="Genomic_DNA"/>
</dbReference>